<sequence>MLSSPGISIDAHDEHRFRFGAGCSVPIFTFAVPAIEFKRKAPNAHAFLELVKHRYGASGHVVLGIFPLTYQISIAFNLLVGGVDAFNLVHGNAGDEFPTMRNLYGGHVKLIFLDGGFSATVNSQVTPRFAVLVHYSFLFIDHFWFRRDRARTHTSFVVERRGLSDKTFYKTPALSSCTETKGLCLVIEETVAVTRLVTFDFYRSYIHPEATGKQLILVSHIAAVTFGLIAAAIAVGLVYAGTSVSSIVAAIAIVIDALLAPVELTPLITYIKLENYDFEKFKELKQVDDTAFAIDIKDGHLPIKTAVERTEEELQNYEAMEAEPLSAMNIALGLGLFIAISMTILWPIPMLDSGYIYMGLLWGHHHHIRPALGEQETYIAILPVGVEWPKNVRDDVDRNPITEK</sequence>
<feature type="transmembrane region" description="Helical" evidence="2">
    <location>
        <begin position="215"/>
        <end position="240"/>
    </location>
</feature>
<evidence type="ECO:0000313" key="3">
    <source>
        <dbReference type="EMBL" id="KAK9770284.1"/>
    </source>
</evidence>
<evidence type="ECO:0000313" key="4">
    <source>
        <dbReference type="Proteomes" id="UP001465668"/>
    </source>
</evidence>
<accession>A0ABR2X929</accession>
<comment type="caution">
    <text evidence="3">The sequence shown here is derived from an EMBL/GenBank/DDBJ whole genome shotgun (WGS) entry which is preliminary data.</text>
</comment>
<keyword evidence="2" id="KW-0472">Membrane</keyword>
<keyword evidence="4" id="KW-1185">Reference proteome</keyword>
<feature type="transmembrane region" description="Helical" evidence="2">
    <location>
        <begin position="247"/>
        <end position="271"/>
    </location>
</feature>
<dbReference type="Proteomes" id="UP001465668">
    <property type="component" value="Unassembled WGS sequence"/>
</dbReference>
<name>A0ABR2X929_9PEZI</name>
<dbReference type="PANTHER" id="PTHR46154">
    <property type="match status" value="1"/>
</dbReference>
<keyword evidence="1" id="KW-0813">Transport</keyword>
<dbReference type="InterPro" id="IPR038377">
    <property type="entry name" value="Na/Glc_symporter_sf"/>
</dbReference>
<proteinExistence type="predicted"/>
<dbReference type="InterPro" id="IPR031155">
    <property type="entry name" value="DUR"/>
</dbReference>
<protein>
    <submittedName>
        <fullName evidence="3">Urea active transporter protein</fullName>
    </submittedName>
</protein>
<dbReference type="Gene3D" id="1.20.1730.10">
    <property type="entry name" value="Sodium/glucose cotransporter"/>
    <property type="match status" value="1"/>
</dbReference>
<dbReference type="EMBL" id="JARVKM010000096">
    <property type="protein sequence ID" value="KAK9770284.1"/>
    <property type="molecule type" value="Genomic_DNA"/>
</dbReference>
<feature type="transmembrane region" description="Helical" evidence="2">
    <location>
        <begin position="327"/>
        <end position="348"/>
    </location>
</feature>
<evidence type="ECO:0000256" key="1">
    <source>
        <dbReference type="ARBA" id="ARBA00022448"/>
    </source>
</evidence>
<reference evidence="3 4" key="1">
    <citation type="submission" date="2024-02" db="EMBL/GenBank/DDBJ databases">
        <title>First draft genome assembly of two strains of Seiridium cardinale.</title>
        <authorList>
            <person name="Emiliani G."/>
            <person name="Scali E."/>
        </authorList>
    </citation>
    <scope>NUCLEOTIDE SEQUENCE [LARGE SCALE GENOMIC DNA]</scope>
    <source>
        <strain evidence="3 4">BM-138-000479</strain>
    </source>
</reference>
<evidence type="ECO:0000256" key="2">
    <source>
        <dbReference type="SAM" id="Phobius"/>
    </source>
</evidence>
<dbReference type="PANTHER" id="PTHR46154:SF4">
    <property type="entry name" value="UREA ACTIVE TRANSPORTER"/>
    <property type="match status" value="1"/>
</dbReference>
<organism evidence="3 4">
    <name type="scientific">Seiridium cardinale</name>
    <dbReference type="NCBI Taxonomy" id="138064"/>
    <lineage>
        <taxon>Eukaryota</taxon>
        <taxon>Fungi</taxon>
        <taxon>Dikarya</taxon>
        <taxon>Ascomycota</taxon>
        <taxon>Pezizomycotina</taxon>
        <taxon>Sordariomycetes</taxon>
        <taxon>Xylariomycetidae</taxon>
        <taxon>Amphisphaeriales</taxon>
        <taxon>Sporocadaceae</taxon>
        <taxon>Seiridium</taxon>
    </lineage>
</organism>
<gene>
    <name evidence="3" type="ORF">SCAR479_13025</name>
</gene>
<keyword evidence="2" id="KW-1133">Transmembrane helix</keyword>
<keyword evidence="2" id="KW-0812">Transmembrane</keyword>